<accession>A0A968GBP1</accession>
<proteinExistence type="predicted"/>
<organism evidence="1 2">
    <name type="scientific">Entomospira entomophila</name>
    <dbReference type="NCBI Taxonomy" id="2719988"/>
    <lineage>
        <taxon>Bacteria</taxon>
        <taxon>Pseudomonadati</taxon>
        <taxon>Spirochaetota</taxon>
        <taxon>Spirochaetia</taxon>
        <taxon>Spirochaetales</taxon>
        <taxon>Spirochaetaceae</taxon>
        <taxon>Entomospira</taxon>
    </lineage>
</organism>
<dbReference type="EMBL" id="JAATLJ010000001">
    <property type="protein sequence ID" value="NIZ40421.1"/>
    <property type="molecule type" value="Genomic_DNA"/>
</dbReference>
<evidence type="ECO:0000313" key="2">
    <source>
        <dbReference type="Proteomes" id="UP000711995"/>
    </source>
</evidence>
<dbReference type="AlphaFoldDB" id="A0A968GBP1"/>
<sequence>MMIKREFWRIMRFFLIIVSFISCQAQGRLHITDGERGTIRASIEIESDIHTIMMQYLEDADLLFDHPVADDIVPSSLQDMLGLIRPYVDIATIDRPEYHRIHLLIQVNDLESSTHRLRANQFGFVQFHREQRLLRLQMSAWERKLLYDSIPNLPEIPAKWNKASRKKYIDELANMFGSTKKEREALQKAFNDASIVLKIDGVSSLYIETVTGRVSHKKEVRLSFIDFMLGEDWIEFSW</sequence>
<dbReference type="RefSeq" id="WP_167700021.1">
    <property type="nucleotide sequence ID" value="NZ_CP118174.1"/>
</dbReference>
<evidence type="ECO:0000313" key="1">
    <source>
        <dbReference type="EMBL" id="NIZ40421.1"/>
    </source>
</evidence>
<protein>
    <recommendedName>
        <fullName evidence="3">Lipoprotein</fullName>
    </recommendedName>
</protein>
<comment type="caution">
    <text evidence="1">The sequence shown here is derived from an EMBL/GenBank/DDBJ whole genome shotgun (WGS) entry which is preliminary data.</text>
</comment>
<evidence type="ECO:0008006" key="3">
    <source>
        <dbReference type="Google" id="ProtNLM"/>
    </source>
</evidence>
<gene>
    <name evidence="1" type="ORF">HCT14_02685</name>
</gene>
<dbReference type="PROSITE" id="PS51257">
    <property type="entry name" value="PROKAR_LIPOPROTEIN"/>
    <property type="match status" value="1"/>
</dbReference>
<dbReference type="Proteomes" id="UP000711995">
    <property type="component" value="Unassembled WGS sequence"/>
</dbReference>
<name>A0A968GBP1_9SPIO</name>
<keyword evidence="2" id="KW-1185">Reference proteome</keyword>
<reference evidence="1 2" key="1">
    <citation type="submission" date="2020-03" db="EMBL/GenBank/DDBJ databases">
        <title>Spirochaetal bacteria isolated from arthropods constitute a novel genus Entomospira genus novum within the order Spirochaetales.</title>
        <authorList>
            <person name="Grana-Miraglia L."/>
            <person name="Sikutova S."/>
            <person name="Fingerle V."/>
            <person name="Sing A."/>
            <person name="Castillo-Ramirez S."/>
            <person name="Margos G."/>
            <person name="Rudolf I."/>
        </authorList>
    </citation>
    <scope>NUCLEOTIDE SEQUENCE [LARGE SCALE GENOMIC DNA]</scope>
    <source>
        <strain evidence="1 2">BR193</strain>
    </source>
</reference>